<feature type="transmembrane region" description="Helical" evidence="5">
    <location>
        <begin position="135"/>
        <end position="157"/>
    </location>
</feature>
<dbReference type="PANTHER" id="PTHR43099:SF5">
    <property type="entry name" value="HLYC_CORC FAMILY TRANSPORTER"/>
    <property type="match status" value="1"/>
</dbReference>
<dbReference type="InterPro" id="IPR051676">
    <property type="entry name" value="UPF0053_domain"/>
</dbReference>
<dbReference type="RefSeq" id="WP_188538029.1">
    <property type="nucleotide sequence ID" value="NZ_BMEQ01000015.1"/>
</dbReference>
<dbReference type="InterPro" id="IPR000644">
    <property type="entry name" value="CBS_dom"/>
</dbReference>
<dbReference type="Pfam" id="PF01595">
    <property type="entry name" value="CNNM"/>
    <property type="match status" value="1"/>
</dbReference>
<dbReference type="PANTHER" id="PTHR43099">
    <property type="entry name" value="UPF0053 PROTEIN YRKA"/>
    <property type="match status" value="1"/>
</dbReference>
<dbReference type="InterPro" id="IPR002550">
    <property type="entry name" value="CNNM"/>
</dbReference>
<accession>A0A917GZY5</accession>
<feature type="domain" description="CNNM transmembrane" evidence="7">
    <location>
        <begin position="1"/>
        <end position="203"/>
    </location>
</feature>
<dbReference type="Proteomes" id="UP000638848">
    <property type="component" value="Unassembled WGS sequence"/>
</dbReference>
<dbReference type="SUPFAM" id="SSF54631">
    <property type="entry name" value="CBS-domain pair"/>
    <property type="match status" value="1"/>
</dbReference>
<evidence type="ECO:0000256" key="1">
    <source>
        <dbReference type="ARBA" id="ARBA00004651"/>
    </source>
</evidence>
<reference evidence="8" key="2">
    <citation type="submission" date="2020-09" db="EMBL/GenBank/DDBJ databases">
        <authorList>
            <person name="Sun Q."/>
            <person name="Zhou Y."/>
        </authorList>
    </citation>
    <scope>NUCLEOTIDE SEQUENCE</scope>
    <source>
        <strain evidence="8">CGMCC 1.12187</strain>
    </source>
</reference>
<keyword evidence="4 5" id="KW-1133">Transmembrane helix</keyword>
<evidence type="ECO:0000256" key="4">
    <source>
        <dbReference type="PROSITE-ProRule" id="PRU01193"/>
    </source>
</evidence>
<protein>
    <submittedName>
        <fullName evidence="8">Membrane protein</fullName>
    </submittedName>
</protein>
<name>A0A917GZY5_9MICC</name>
<evidence type="ECO:0000256" key="3">
    <source>
        <dbReference type="PROSITE-ProRule" id="PRU00703"/>
    </source>
</evidence>
<evidence type="ECO:0000313" key="8">
    <source>
        <dbReference type="EMBL" id="GGG62341.1"/>
    </source>
</evidence>
<evidence type="ECO:0000313" key="9">
    <source>
        <dbReference type="Proteomes" id="UP000638848"/>
    </source>
</evidence>
<dbReference type="PROSITE" id="PS51846">
    <property type="entry name" value="CNNM"/>
    <property type="match status" value="1"/>
</dbReference>
<keyword evidence="2" id="KW-1003">Cell membrane</keyword>
<feature type="domain" description="CBS" evidence="6">
    <location>
        <begin position="284"/>
        <end position="342"/>
    </location>
</feature>
<evidence type="ECO:0000256" key="5">
    <source>
        <dbReference type="SAM" id="Phobius"/>
    </source>
</evidence>
<dbReference type="PROSITE" id="PS51371">
    <property type="entry name" value="CBS"/>
    <property type="match status" value="1"/>
</dbReference>
<comment type="subcellular location">
    <subcellularLocation>
        <location evidence="1">Cell membrane</location>
        <topology evidence="1">Multi-pass membrane protein</topology>
    </subcellularLocation>
</comment>
<evidence type="ECO:0000259" key="7">
    <source>
        <dbReference type="PROSITE" id="PS51846"/>
    </source>
</evidence>
<keyword evidence="3" id="KW-0129">CBS domain</keyword>
<keyword evidence="4 5" id="KW-0472">Membrane</keyword>
<sequence>MSDLLGIGLTIVLLAANAFFVGAEFALISARRTIIEPKALAGSRAARVTLGAMENVSLMMAGAQLGITICSLALGYISEPAIAHLLEVPFAAIGIPEAFQHPIAFAIALSLVTYLHVVFGEMVPKNIALAGPERMAMVLAPVLVGIVTVLRPLLWVLNGIANVILRLLKVEPKDEVTSVFTRDEVAALVEESRHGGLLEANDERLLLGALTFEERSVTGIVIPLEKVTALPAGVTPAQAETVAAGGFSRFPIFDAFGELAGYVHIKDLLEIDETARDTPIDPSLIRALPQIDGAMPLRKALAVMQSSGAHLGVVVGVDGKVEGIVTLEDMLEELVGQIRDDSRKLRTR</sequence>
<organism evidence="8 9">
    <name type="scientific">Kocuria dechangensis</name>
    <dbReference type="NCBI Taxonomy" id="1176249"/>
    <lineage>
        <taxon>Bacteria</taxon>
        <taxon>Bacillati</taxon>
        <taxon>Actinomycetota</taxon>
        <taxon>Actinomycetes</taxon>
        <taxon>Micrococcales</taxon>
        <taxon>Micrococcaceae</taxon>
        <taxon>Kocuria</taxon>
    </lineage>
</organism>
<dbReference type="InterPro" id="IPR046342">
    <property type="entry name" value="CBS_dom_sf"/>
</dbReference>
<evidence type="ECO:0000259" key="6">
    <source>
        <dbReference type="PROSITE" id="PS51371"/>
    </source>
</evidence>
<feature type="transmembrane region" description="Helical" evidence="5">
    <location>
        <begin position="6"/>
        <end position="28"/>
    </location>
</feature>
<dbReference type="AlphaFoldDB" id="A0A917GZY5"/>
<reference evidence="8" key="1">
    <citation type="journal article" date="2014" name="Int. J. Syst. Evol. Microbiol.">
        <title>Complete genome sequence of Corynebacterium casei LMG S-19264T (=DSM 44701T), isolated from a smear-ripened cheese.</title>
        <authorList>
            <consortium name="US DOE Joint Genome Institute (JGI-PGF)"/>
            <person name="Walter F."/>
            <person name="Albersmeier A."/>
            <person name="Kalinowski J."/>
            <person name="Ruckert C."/>
        </authorList>
    </citation>
    <scope>NUCLEOTIDE SEQUENCE</scope>
    <source>
        <strain evidence="8">CGMCC 1.12187</strain>
    </source>
</reference>
<dbReference type="Pfam" id="PF00571">
    <property type="entry name" value="CBS"/>
    <property type="match status" value="1"/>
</dbReference>
<feature type="transmembrane region" description="Helical" evidence="5">
    <location>
        <begin position="103"/>
        <end position="123"/>
    </location>
</feature>
<feature type="transmembrane region" description="Helical" evidence="5">
    <location>
        <begin position="56"/>
        <end position="77"/>
    </location>
</feature>
<proteinExistence type="predicted"/>
<keyword evidence="4 5" id="KW-0812">Transmembrane</keyword>
<comment type="caution">
    <text evidence="8">The sequence shown here is derived from an EMBL/GenBank/DDBJ whole genome shotgun (WGS) entry which is preliminary data.</text>
</comment>
<dbReference type="Gene3D" id="3.10.580.10">
    <property type="entry name" value="CBS-domain"/>
    <property type="match status" value="1"/>
</dbReference>
<evidence type="ECO:0000256" key="2">
    <source>
        <dbReference type="ARBA" id="ARBA00022475"/>
    </source>
</evidence>
<dbReference type="GO" id="GO:0005886">
    <property type="term" value="C:plasma membrane"/>
    <property type="evidence" value="ECO:0007669"/>
    <property type="project" value="UniProtKB-SubCell"/>
</dbReference>
<gene>
    <name evidence="8" type="ORF">GCM10011374_26880</name>
</gene>
<dbReference type="EMBL" id="BMEQ01000015">
    <property type="protein sequence ID" value="GGG62341.1"/>
    <property type="molecule type" value="Genomic_DNA"/>
</dbReference>
<keyword evidence="9" id="KW-1185">Reference proteome</keyword>